<feature type="coiled-coil region" evidence="1">
    <location>
        <begin position="107"/>
        <end position="169"/>
    </location>
</feature>
<evidence type="ECO:0000256" key="1">
    <source>
        <dbReference type="SAM" id="Coils"/>
    </source>
</evidence>
<accession>F9XQM2</accession>
<dbReference type="Proteomes" id="UP000008062">
    <property type="component" value="Chromosome 14"/>
</dbReference>
<name>F9XQM2_ZYMTI</name>
<dbReference type="EMBL" id="CM001209">
    <property type="protein sequence ID" value="EGP82384.1"/>
    <property type="molecule type" value="Genomic_DNA"/>
</dbReference>
<dbReference type="Gene3D" id="1.10.287.1490">
    <property type="match status" value="1"/>
</dbReference>
<dbReference type="InParanoid" id="F9XQM2"/>
<keyword evidence="4" id="KW-1185">Reference proteome</keyword>
<keyword evidence="1" id="KW-0175">Coiled coil</keyword>
<dbReference type="OrthoDB" id="8964039at2759"/>
<dbReference type="KEGG" id="ztr:MYCGRDRAFT_111736"/>
<dbReference type="RefSeq" id="XP_003847408.1">
    <property type="nucleotide sequence ID" value="XM_003847360.1"/>
</dbReference>
<reference evidence="3 4" key="1">
    <citation type="journal article" date="2011" name="PLoS Genet.">
        <title>Finished genome of the fungal wheat pathogen Mycosphaerella graminicola reveals dispensome structure, chromosome plasticity, and stealth pathogenesis.</title>
        <authorList>
            <person name="Goodwin S.B."/>
            <person name="Ben M'barek S."/>
            <person name="Dhillon B."/>
            <person name="Wittenberg A.H.J."/>
            <person name="Crane C.F."/>
            <person name="Hane J.K."/>
            <person name="Foster A.J."/>
            <person name="Van der Lee T.A.J."/>
            <person name="Grimwood J."/>
            <person name="Aerts A."/>
            <person name="Antoniw J."/>
            <person name="Bailey A."/>
            <person name="Bluhm B."/>
            <person name="Bowler J."/>
            <person name="Bristow J."/>
            <person name="van der Burgt A."/>
            <person name="Canto-Canche B."/>
            <person name="Churchill A.C.L."/>
            <person name="Conde-Ferraez L."/>
            <person name="Cools H.J."/>
            <person name="Coutinho P.M."/>
            <person name="Csukai M."/>
            <person name="Dehal P."/>
            <person name="De Wit P."/>
            <person name="Donzelli B."/>
            <person name="van de Geest H.C."/>
            <person name="van Ham R.C.H.J."/>
            <person name="Hammond-Kosack K.E."/>
            <person name="Henrissat B."/>
            <person name="Kilian A."/>
            <person name="Kobayashi A.K."/>
            <person name="Koopmann E."/>
            <person name="Kourmpetis Y."/>
            <person name="Kuzniar A."/>
            <person name="Lindquist E."/>
            <person name="Lombard V."/>
            <person name="Maliepaard C."/>
            <person name="Martins N."/>
            <person name="Mehrabi R."/>
            <person name="Nap J.P.H."/>
            <person name="Ponomarenko A."/>
            <person name="Rudd J.J."/>
            <person name="Salamov A."/>
            <person name="Schmutz J."/>
            <person name="Schouten H.J."/>
            <person name="Shapiro H."/>
            <person name="Stergiopoulos I."/>
            <person name="Torriani S.F.F."/>
            <person name="Tu H."/>
            <person name="de Vries R.P."/>
            <person name="Waalwijk C."/>
            <person name="Ware S.B."/>
            <person name="Wiebenga A."/>
            <person name="Zwiers L.-H."/>
            <person name="Oliver R.P."/>
            <person name="Grigoriev I.V."/>
            <person name="Kema G.H.J."/>
        </authorList>
    </citation>
    <scope>NUCLEOTIDE SEQUENCE [LARGE SCALE GENOMIC DNA]</scope>
    <source>
        <strain evidence="4">CBS 115943 / IPO323</strain>
    </source>
</reference>
<feature type="region of interest" description="Disordered" evidence="2">
    <location>
        <begin position="62"/>
        <end position="102"/>
    </location>
</feature>
<dbReference type="GeneID" id="13400598"/>
<dbReference type="OMA" id="EQLMIDV"/>
<evidence type="ECO:0000313" key="4">
    <source>
        <dbReference type="Proteomes" id="UP000008062"/>
    </source>
</evidence>
<feature type="compositionally biased region" description="Low complexity" evidence="2">
    <location>
        <begin position="77"/>
        <end position="92"/>
    </location>
</feature>
<organism evidence="3 4">
    <name type="scientific">Zymoseptoria tritici (strain CBS 115943 / IPO323)</name>
    <name type="common">Speckled leaf blotch fungus</name>
    <name type="synonym">Septoria tritici</name>
    <dbReference type="NCBI Taxonomy" id="336722"/>
    <lineage>
        <taxon>Eukaryota</taxon>
        <taxon>Fungi</taxon>
        <taxon>Dikarya</taxon>
        <taxon>Ascomycota</taxon>
        <taxon>Pezizomycotina</taxon>
        <taxon>Dothideomycetes</taxon>
        <taxon>Dothideomycetidae</taxon>
        <taxon>Mycosphaerellales</taxon>
        <taxon>Mycosphaerellaceae</taxon>
        <taxon>Zymoseptoria</taxon>
    </lineage>
</organism>
<dbReference type="HOGENOM" id="CLU_524982_0_0_1"/>
<evidence type="ECO:0000256" key="2">
    <source>
        <dbReference type="SAM" id="MobiDB-lite"/>
    </source>
</evidence>
<dbReference type="AlphaFoldDB" id="F9XQM2"/>
<gene>
    <name evidence="3" type="ORF">MYCGRDRAFT_111736</name>
</gene>
<protein>
    <submittedName>
        <fullName evidence="3">Uncharacterized protein</fullName>
    </submittedName>
</protein>
<evidence type="ECO:0000313" key="3">
    <source>
        <dbReference type="EMBL" id="EGP82384.1"/>
    </source>
</evidence>
<proteinExistence type="predicted"/>
<sequence length="519" mass="58670">MPTDTSTPTLTPAQLEEHLHLRIQRLEVEATSYHDILCERDASIQSLQDQLQRVRDENATLRTRNATLSRDMHGLLSSSSSSSQGSAGEGSSPLLARPDADGSSRKLAVAEEIISESQQKYDELRAKYDVACEERRQSREQALKMQQEIRDLREQVSAIHKERDALRTSYDLASEGNARLKEHFPKCSERSEEQEKALWKLRDALGKKEKEIVKLQYAVDQQKATLGTKEKEIVKLQDVVDQQKATLGTKGKEIVKLQDVADQQKTTLRTKGKEIVKLQDVADQQKTTLGTKENEIVKLQDVVDQQKATLGTKENEIVKLQDVVDQQKATLGTKGKEIVKLQDVADQQKARLEKQIQKLAIAGDELGRANSTLLQSDWYRRCVALCRESHWIPDEWWFEGEVNSRLRVVMEVLKEVSDLRGGMVNNSPSMCRIHRIVLAVACLGLFQSNIQYLLDGLIALAIGCLVSGGALAQRQRLELELEPEGLGSQRARGHKCTIHQCDAEKADLQRDRSKRWRRK</sequence>